<organism evidence="2 3">
    <name type="scientific">Streblomastix strix</name>
    <dbReference type="NCBI Taxonomy" id="222440"/>
    <lineage>
        <taxon>Eukaryota</taxon>
        <taxon>Metamonada</taxon>
        <taxon>Preaxostyla</taxon>
        <taxon>Oxymonadida</taxon>
        <taxon>Streblomastigidae</taxon>
        <taxon>Streblomastix</taxon>
    </lineage>
</organism>
<evidence type="ECO:0000313" key="3">
    <source>
        <dbReference type="Proteomes" id="UP000324800"/>
    </source>
</evidence>
<dbReference type="AlphaFoldDB" id="A0A5J4TAJ6"/>
<name>A0A5J4TAJ6_9EUKA</name>
<sequence>MREKRSIVPNRTATLQRWEISVEISLQNRGEERADDNGSSGEGGKDWRIDKQRENRRNGGKDQKIQVNMGTNRERRIHKCWILSEIQRLEQLIKTRGKQNDNPIQRNIRREESISRNVERRIGRRNISTDSRKLSQMVESHIPNKETQWNMEKDSGCEQVEQGDREITLQDAWTRGSTIPSKLNGLCNIRRPQINISPHHSISKLNNIPTIQLQQQQLRIQSNAIWNQTQPNLLRRSNRINSQVDKNTLGKQKILNYCDDILLIHQDKQTLKTQTMEIMKTLEQF</sequence>
<dbReference type="Proteomes" id="UP000324800">
    <property type="component" value="Unassembled WGS sequence"/>
</dbReference>
<dbReference type="OrthoDB" id="7758925at2759"/>
<evidence type="ECO:0000313" key="2">
    <source>
        <dbReference type="EMBL" id="KAA6354711.1"/>
    </source>
</evidence>
<accession>A0A5J4TAJ6</accession>
<protein>
    <submittedName>
        <fullName evidence="2">Uncharacterized protein</fullName>
    </submittedName>
</protein>
<reference evidence="2 3" key="1">
    <citation type="submission" date="2019-03" db="EMBL/GenBank/DDBJ databases">
        <title>Single cell metagenomics reveals metabolic interactions within the superorganism composed of flagellate Streblomastix strix and complex community of Bacteroidetes bacteria on its surface.</title>
        <authorList>
            <person name="Treitli S.C."/>
            <person name="Kolisko M."/>
            <person name="Husnik F."/>
            <person name="Keeling P."/>
            <person name="Hampl V."/>
        </authorList>
    </citation>
    <scope>NUCLEOTIDE SEQUENCE [LARGE SCALE GENOMIC DNA]</scope>
    <source>
        <strain evidence="2">ST1C</strain>
    </source>
</reference>
<gene>
    <name evidence="2" type="ORF">EZS28_049762</name>
</gene>
<dbReference type="EMBL" id="SNRW01035835">
    <property type="protein sequence ID" value="KAA6354711.1"/>
    <property type="molecule type" value="Genomic_DNA"/>
</dbReference>
<evidence type="ECO:0000256" key="1">
    <source>
        <dbReference type="SAM" id="MobiDB-lite"/>
    </source>
</evidence>
<comment type="caution">
    <text evidence="2">The sequence shown here is derived from an EMBL/GenBank/DDBJ whole genome shotgun (WGS) entry which is preliminary data.</text>
</comment>
<proteinExistence type="predicted"/>
<feature type="region of interest" description="Disordered" evidence="1">
    <location>
        <begin position="26"/>
        <end position="67"/>
    </location>
</feature>
<feature type="compositionally biased region" description="Basic and acidic residues" evidence="1">
    <location>
        <begin position="43"/>
        <end position="64"/>
    </location>
</feature>